<dbReference type="RefSeq" id="XP_030997909.1">
    <property type="nucleotide sequence ID" value="XM_031138577.1"/>
</dbReference>
<evidence type="ECO:0000256" key="1">
    <source>
        <dbReference type="SAM" id="MobiDB-lite"/>
    </source>
</evidence>
<dbReference type="Proteomes" id="UP000319257">
    <property type="component" value="Unassembled WGS sequence"/>
</dbReference>
<organism evidence="2 3">
    <name type="scientific">Thyridium curvatum</name>
    <dbReference type="NCBI Taxonomy" id="1093900"/>
    <lineage>
        <taxon>Eukaryota</taxon>
        <taxon>Fungi</taxon>
        <taxon>Dikarya</taxon>
        <taxon>Ascomycota</taxon>
        <taxon>Pezizomycotina</taxon>
        <taxon>Sordariomycetes</taxon>
        <taxon>Sordariomycetidae</taxon>
        <taxon>Thyridiales</taxon>
        <taxon>Thyridiaceae</taxon>
        <taxon>Thyridium</taxon>
    </lineage>
</organism>
<evidence type="ECO:0000313" key="3">
    <source>
        <dbReference type="Proteomes" id="UP000319257"/>
    </source>
</evidence>
<dbReference type="AlphaFoldDB" id="A0A507BHI3"/>
<dbReference type="EMBL" id="SKBQ01000019">
    <property type="protein sequence ID" value="TPX16198.1"/>
    <property type="molecule type" value="Genomic_DNA"/>
</dbReference>
<keyword evidence="3" id="KW-1185">Reference proteome</keyword>
<evidence type="ECO:0000313" key="2">
    <source>
        <dbReference type="EMBL" id="TPX16198.1"/>
    </source>
</evidence>
<accession>A0A507BHI3</accession>
<dbReference type="InParanoid" id="A0A507BHI3"/>
<protein>
    <submittedName>
        <fullName evidence="2">Uncharacterized protein</fullName>
    </submittedName>
</protein>
<comment type="caution">
    <text evidence="2">The sequence shown here is derived from an EMBL/GenBank/DDBJ whole genome shotgun (WGS) entry which is preliminary data.</text>
</comment>
<gene>
    <name evidence="2" type="ORF">E0L32_004193</name>
</gene>
<reference evidence="2 3" key="1">
    <citation type="submission" date="2019-06" db="EMBL/GenBank/DDBJ databases">
        <title>Draft genome sequence of the filamentous fungus Phialemoniopsis curvata isolated from diesel fuel.</title>
        <authorList>
            <person name="Varaljay V.A."/>
            <person name="Lyon W.J."/>
            <person name="Crouch A.L."/>
            <person name="Drake C.E."/>
            <person name="Hollomon J.M."/>
            <person name="Nadeau L.J."/>
            <person name="Nunn H.S."/>
            <person name="Stevenson B.S."/>
            <person name="Bojanowski C.L."/>
            <person name="Crookes-Goodson W.J."/>
        </authorList>
    </citation>
    <scope>NUCLEOTIDE SEQUENCE [LARGE SCALE GENOMIC DNA]</scope>
    <source>
        <strain evidence="2 3">D216</strain>
    </source>
</reference>
<proteinExistence type="predicted"/>
<feature type="region of interest" description="Disordered" evidence="1">
    <location>
        <begin position="302"/>
        <end position="334"/>
    </location>
</feature>
<name>A0A507BHI3_9PEZI</name>
<sequence>MPSKQSSEQAVVANFRSRLDPSHPAFSTHNTFNLARSHIPAMGLPVANPTYLLAPNWTFRPDGPIALGNIIANPLKPHIVLTRPDPTAAKPEVTTAYEKNVKLVDERGRSLSLSLWANFLETVQLKIGAEQARKLRTEYTIETLETTYFRDGVTPELVMERAKDPIVRALMKPDTILSKPVYMVTGIKIAKGFHLSSEGASNSGGELGATLPTGSFGSAGGEGKIGSDKATAYDFSSDEVVFAYQLLKMAPKGWGEKRLVYGTEYQSTGVFLSDDGGDGGDVPLEIEFSYFKTADLNDFGLDPNQAVTERKDKPENEQEEYSIVSSKDNSADRK</sequence>
<dbReference type="GeneID" id="41971640"/>
<dbReference type="OrthoDB" id="4500473at2759"/>